<dbReference type="GO" id="GO:0006556">
    <property type="term" value="P:S-adenosylmethionine biosynthetic process"/>
    <property type="evidence" value="ECO:0007669"/>
    <property type="project" value="InterPro"/>
</dbReference>
<dbReference type="PANTHER" id="PTHR11964">
    <property type="entry name" value="S-ADENOSYLMETHIONINE SYNTHETASE"/>
    <property type="match status" value="1"/>
</dbReference>
<gene>
    <name evidence="13" type="ORF">DIZ80_00010</name>
</gene>
<comment type="cofactor">
    <cofactor evidence="2">
        <name>K(+)</name>
        <dbReference type="ChEBI" id="CHEBI:29103"/>
    </cofactor>
</comment>
<dbReference type="InterPro" id="IPR022636">
    <property type="entry name" value="S-AdoMet_synthetase_sfam"/>
</dbReference>
<evidence type="ECO:0000256" key="11">
    <source>
        <dbReference type="ARBA" id="ARBA00022958"/>
    </source>
</evidence>
<dbReference type="FunFam" id="3.30.300.10:FF:000003">
    <property type="entry name" value="S-adenosylmethionine synthase"/>
    <property type="match status" value="1"/>
</dbReference>
<dbReference type="GO" id="GO:0046872">
    <property type="term" value="F:metal ion binding"/>
    <property type="evidence" value="ECO:0007669"/>
    <property type="project" value="UniProtKB-KW"/>
</dbReference>
<dbReference type="InterPro" id="IPR002133">
    <property type="entry name" value="S-AdoMet_synthetase"/>
</dbReference>
<keyword evidence="10" id="KW-0460">Magnesium</keyword>
<comment type="cofactor">
    <cofactor evidence="1">
        <name>Mg(2+)</name>
        <dbReference type="ChEBI" id="CHEBI:18420"/>
    </cofactor>
</comment>
<dbReference type="Gene3D" id="3.30.300.10">
    <property type="match status" value="1"/>
</dbReference>
<dbReference type="EC" id="2.5.1.6" evidence="4"/>
<evidence type="ECO:0000256" key="6">
    <source>
        <dbReference type="ARBA" id="ARBA00022679"/>
    </source>
</evidence>
<evidence type="ECO:0000256" key="9">
    <source>
        <dbReference type="ARBA" id="ARBA00022840"/>
    </source>
</evidence>
<evidence type="ECO:0000256" key="7">
    <source>
        <dbReference type="ARBA" id="ARBA00022723"/>
    </source>
</evidence>
<reference evidence="13 14" key="1">
    <citation type="journal article" date="2018" name="ISME J.">
        <title>Endosymbiont genomes yield clues of tubeworm success.</title>
        <authorList>
            <person name="Li Y."/>
            <person name="Liles M.R."/>
            <person name="Halanych K.M."/>
        </authorList>
    </citation>
    <scope>NUCLEOTIDE SEQUENCE [LARGE SCALE GENOMIC DNA]</scope>
    <source>
        <strain evidence="13">A1464</strain>
    </source>
</reference>
<evidence type="ECO:0000256" key="3">
    <source>
        <dbReference type="ARBA" id="ARBA00005224"/>
    </source>
</evidence>
<keyword evidence="8" id="KW-0547">Nucleotide-binding</keyword>
<keyword evidence="11" id="KW-0630">Potassium</keyword>
<name>A0A370DND7_9GAMM</name>
<evidence type="ECO:0000256" key="8">
    <source>
        <dbReference type="ARBA" id="ARBA00022741"/>
    </source>
</evidence>
<feature type="non-terminal residue" evidence="13">
    <location>
        <position position="98"/>
    </location>
</feature>
<keyword evidence="7" id="KW-0479">Metal-binding</keyword>
<organism evidence="13 14">
    <name type="scientific">endosymbiont of Galathealinum brachiosum</name>
    <dbReference type="NCBI Taxonomy" id="2200906"/>
    <lineage>
        <taxon>Bacteria</taxon>
        <taxon>Pseudomonadati</taxon>
        <taxon>Pseudomonadota</taxon>
        <taxon>Gammaproteobacteria</taxon>
        <taxon>sulfur-oxidizing symbionts</taxon>
    </lineage>
</organism>
<evidence type="ECO:0000256" key="4">
    <source>
        <dbReference type="ARBA" id="ARBA00012828"/>
    </source>
</evidence>
<keyword evidence="5" id="KW-0554">One-carbon metabolism</keyword>
<evidence type="ECO:0000313" key="14">
    <source>
        <dbReference type="Proteomes" id="UP000254266"/>
    </source>
</evidence>
<dbReference type="GO" id="GO:0006730">
    <property type="term" value="P:one-carbon metabolic process"/>
    <property type="evidence" value="ECO:0007669"/>
    <property type="project" value="UniProtKB-KW"/>
</dbReference>
<evidence type="ECO:0000256" key="10">
    <source>
        <dbReference type="ARBA" id="ARBA00022842"/>
    </source>
</evidence>
<keyword evidence="14" id="KW-1185">Reference proteome</keyword>
<protein>
    <recommendedName>
        <fullName evidence="4">methionine adenosyltransferase</fullName>
        <ecNumber evidence="4">2.5.1.6</ecNumber>
    </recommendedName>
</protein>
<keyword evidence="6" id="KW-0808">Transferase</keyword>
<dbReference type="AlphaFoldDB" id="A0A370DND7"/>
<evidence type="ECO:0000256" key="1">
    <source>
        <dbReference type="ARBA" id="ARBA00001946"/>
    </source>
</evidence>
<sequence length="98" mass="10693">MLKGACIPLRVHTVVISLQHSDDITVDELRLSIRENVINKVIPAKYLDENTVFHIQPSGRFVIGGPQVSVAARRSTVKVLCSSAAKLSRISVLLSAFP</sequence>
<evidence type="ECO:0000256" key="2">
    <source>
        <dbReference type="ARBA" id="ARBA00001958"/>
    </source>
</evidence>
<comment type="pathway">
    <text evidence="3">Amino-acid biosynthesis; S-adenosyl-L-methionine biosynthesis; S-adenosyl-L-methionine from L-methionine: step 1/1.</text>
</comment>
<keyword evidence="9" id="KW-0067">ATP-binding</keyword>
<evidence type="ECO:0000256" key="5">
    <source>
        <dbReference type="ARBA" id="ARBA00022563"/>
    </source>
</evidence>
<accession>A0A370DND7</accession>
<dbReference type="SUPFAM" id="SSF55973">
    <property type="entry name" value="S-adenosylmethionine synthetase"/>
    <property type="match status" value="1"/>
</dbReference>
<dbReference type="Proteomes" id="UP000254266">
    <property type="component" value="Unassembled WGS sequence"/>
</dbReference>
<evidence type="ECO:0000259" key="12">
    <source>
        <dbReference type="Pfam" id="PF02772"/>
    </source>
</evidence>
<evidence type="ECO:0000313" key="13">
    <source>
        <dbReference type="EMBL" id="RDH86432.1"/>
    </source>
</evidence>
<dbReference type="InterPro" id="IPR022629">
    <property type="entry name" value="S-AdoMet_synt_central"/>
</dbReference>
<dbReference type="EMBL" id="QFXC01000001">
    <property type="protein sequence ID" value="RDH86432.1"/>
    <property type="molecule type" value="Genomic_DNA"/>
</dbReference>
<dbReference type="Pfam" id="PF02772">
    <property type="entry name" value="S-AdoMet_synt_M"/>
    <property type="match status" value="1"/>
</dbReference>
<feature type="domain" description="S-adenosylmethionine synthetase central" evidence="12">
    <location>
        <begin position="6"/>
        <end position="61"/>
    </location>
</feature>
<dbReference type="GO" id="GO:0004478">
    <property type="term" value="F:methionine adenosyltransferase activity"/>
    <property type="evidence" value="ECO:0007669"/>
    <property type="project" value="UniProtKB-EC"/>
</dbReference>
<comment type="caution">
    <text evidence="13">The sequence shown here is derived from an EMBL/GenBank/DDBJ whole genome shotgun (WGS) entry which is preliminary data.</text>
</comment>
<proteinExistence type="predicted"/>
<dbReference type="GO" id="GO:0005524">
    <property type="term" value="F:ATP binding"/>
    <property type="evidence" value="ECO:0007669"/>
    <property type="project" value="UniProtKB-KW"/>
</dbReference>